<proteinExistence type="predicted"/>
<dbReference type="AlphaFoldDB" id="A0A4Z1CYQ6"/>
<name>A0A4Z1CYQ6_STRGP</name>
<keyword evidence="3" id="KW-1185">Reference proteome</keyword>
<evidence type="ECO:0000313" key="3">
    <source>
        <dbReference type="Proteomes" id="UP000298513"/>
    </source>
</evidence>
<accession>A0A4Z1CYQ6</accession>
<evidence type="ECO:0000256" key="1">
    <source>
        <dbReference type="SAM" id="MobiDB-lite"/>
    </source>
</evidence>
<feature type="region of interest" description="Disordered" evidence="1">
    <location>
        <begin position="21"/>
        <end position="70"/>
    </location>
</feature>
<dbReference type="Proteomes" id="UP000298513">
    <property type="component" value="Unassembled WGS sequence"/>
</dbReference>
<organism evidence="2 3">
    <name type="scientific">Streptomyces griseoluteus</name>
    <dbReference type="NCBI Taxonomy" id="29306"/>
    <lineage>
        <taxon>Bacteria</taxon>
        <taxon>Bacillati</taxon>
        <taxon>Actinomycetota</taxon>
        <taxon>Actinomycetes</taxon>
        <taxon>Kitasatosporales</taxon>
        <taxon>Streptomycetaceae</taxon>
        <taxon>Streptomyces</taxon>
    </lineage>
</organism>
<evidence type="ECO:0000313" key="2">
    <source>
        <dbReference type="EMBL" id="TGN74348.1"/>
    </source>
</evidence>
<sequence>MDAASPWCFCTPAVLELVPRRCRSSQSSRAARDEASISSPSLPSSAELDPRLPSPFTPDGSRPTGPAWYQTHTVAYAQELGYDVLWSPARPPRDRGKPSRSTSTGRARAGTCTSTVTPL</sequence>
<feature type="region of interest" description="Disordered" evidence="1">
    <location>
        <begin position="86"/>
        <end position="119"/>
    </location>
</feature>
<feature type="compositionally biased region" description="Low complexity" evidence="1">
    <location>
        <begin position="36"/>
        <end position="47"/>
    </location>
</feature>
<feature type="compositionally biased region" description="Polar residues" evidence="1">
    <location>
        <begin position="99"/>
        <end position="119"/>
    </location>
</feature>
<dbReference type="EMBL" id="SRRU01000015">
    <property type="protein sequence ID" value="TGN74348.1"/>
    <property type="molecule type" value="Genomic_DNA"/>
</dbReference>
<gene>
    <name evidence="2" type="ORF">E5082_29995</name>
</gene>
<comment type="caution">
    <text evidence="2">The sequence shown here is derived from an EMBL/GenBank/DDBJ whole genome shotgun (WGS) entry which is preliminary data.</text>
</comment>
<reference evidence="2 3" key="1">
    <citation type="submission" date="2019-04" db="EMBL/GenBank/DDBJ databases">
        <title>Streptomyces sp. nov. Bv016 isolated from bark of Buahinia variegata.</title>
        <authorList>
            <person name="Kanchanasin P."/>
            <person name="Tanasupawat S."/>
            <person name="Yuki M."/>
            <person name="Kudo T."/>
        </authorList>
    </citation>
    <scope>NUCLEOTIDE SEQUENCE [LARGE SCALE GENOMIC DNA]</scope>
    <source>
        <strain evidence="2 3">JCM 4765</strain>
    </source>
</reference>
<protein>
    <submittedName>
        <fullName evidence="2">Uncharacterized protein</fullName>
    </submittedName>
</protein>